<accession>A0A4Y2E120</accession>
<name>A0A4Y2E120_ARAVE</name>
<gene>
    <name evidence="2" type="ORF">AVEN_175424_1</name>
</gene>
<comment type="caution">
    <text evidence="2">The sequence shown here is derived from an EMBL/GenBank/DDBJ whole genome shotgun (WGS) entry which is preliminary data.</text>
</comment>
<evidence type="ECO:0000256" key="1">
    <source>
        <dbReference type="SAM" id="MobiDB-lite"/>
    </source>
</evidence>
<feature type="region of interest" description="Disordered" evidence="1">
    <location>
        <begin position="54"/>
        <end position="74"/>
    </location>
</feature>
<organism evidence="2 3">
    <name type="scientific">Araneus ventricosus</name>
    <name type="common">Orbweaver spider</name>
    <name type="synonym">Epeira ventricosa</name>
    <dbReference type="NCBI Taxonomy" id="182803"/>
    <lineage>
        <taxon>Eukaryota</taxon>
        <taxon>Metazoa</taxon>
        <taxon>Ecdysozoa</taxon>
        <taxon>Arthropoda</taxon>
        <taxon>Chelicerata</taxon>
        <taxon>Arachnida</taxon>
        <taxon>Araneae</taxon>
        <taxon>Araneomorphae</taxon>
        <taxon>Entelegynae</taxon>
        <taxon>Araneoidea</taxon>
        <taxon>Araneidae</taxon>
        <taxon>Araneus</taxon>
    </lineage>
</organism>
<sequence>ILITTWVVRWNTKNCRVGAGINFVVKIQIFRQKPRFPGERQRDNVSQKSHLYVTRTNVHNSPTTTPTQSLSGNTSRHQTRKFYLYSETESLFSITVQLDEITTLDLTLDMDLGLVLLTPHSKTTIISVTSGDLFSPFVEEKLEKRE</sequence>
<protein>
    <submittedName>
        <fullName evidence="2">Uncharacterized protein</fullName>
    </submittedName>
</protein>
<dbReference type="AlphaFoldDB" id="A0A4Y2E120"/>
<evidence type="ECO:0000313" key="2">
    <source>
        <dbReference type="EMBL" id="GBM22752.1"/>
    </source>
</evidence>
<reference evidence="2 3" key="1">
    <citation type="journal article" date="2019" name="Sci. Rep.">
        <title>Orb-weaving spider Araneus ventricosus genome elucidates the spidroin gene catalogue.</title>
        <authorList>
            <person name="Kono N."/>
            <person name="Nakamura H."/>
            <person name="Ohtoshi R."/>
            <person name="Moran D.A.P."/>
            <person name="Shinohara A."/>
            <person name="Yoshida Y."/>
            <person name="Fujiwara M."/>
            <person name="Mori M."/>
            <person name="Tomita M."/>
            <person name="Arakawa K."/>
        </authorList>
    </citation>
    <scope>NUCLEOTIDE SEQUENCE [LARGE SCALE GENOMIC DNA]</scope>
</reference>
<keyword evidence="3" id="KW-1185">Reference proteome</keyword>
<evidence type="ECO:0000313" key="3">
    <source>
        <dbReference type="Proteomes" id="UP000499080"/>
    </source>
</evidence>
<dbReference type="EMBL" id="BGPR01091311">
    <property type="protein sequence ID" value="GBM22752.1"/>
    <property type="molecule type" value="Genomic_DNA"/>
</dbReference>
<proteinExistence type="predicted"/>
<feature type="non-terminal residue" evidence="2">
    <location>
        <position position="1"/>
    </location>
</feature>
<dbReference type="Proteomes" id="UP000499080">
    <property type="component" value="Unassembled WGS sequence"/>
</dbReference>